<keyword evidence="3" id="KW-1185">Reference proteome</keyword>
<accession>A0AAV7I0C1</accession>
<reference evidence="2 3" key="1">
    <citation type="journal article" date="2021" name="J. Hered.">
        <title>A chromosome-level genome assembly of the parasitoid wasp, Cotesia glomerata (Hymenoptera: Braconidae).</title>
        <authorList>
            <person name="Pinto B.J."/>
            <person name="Weis J.J."/>
            <person name="Gamble T."/>
            <person name="Ode P.J."/>
            <person name="Paul R."/>
            <person name="Zaspel J.M."/>
        </authorList>
    </citation>
    <scope>NUCLEOTIDE SEQUENCE [LARGE SCALE GENOMIC DNA]</scope>
    <source>
        <strain evidence="2">CgM1</strain>
    </source>
</reference>
<comment type="caution">
    <text evidence="2">The sequence shown here is derived from an EMBL/GenBank/DDBJ whole genome shotgun (WGS) entry which is preliminary data.</text>
</comment>
<dbReference type="EMBL" id="JAHXZJ010002609">
    <property type="protein sequence ID" value="KAH0539414.1"/>
    <property type="molecule type" value="Genomic_DNA"/>
</dbReference>
<protein>
    <submittedName>
        <fullName evidence="2">Uncharacterized protein</fullName>
    </submittedName>
</protein>
<gene>
    <name evidence="2" type="ORF">KQX54_004632</name>
</gene>
<evidence type="ECO:0000313" key="2">
    <source>
        <dbReference type="EMBL" id="KAH0539414.1"/>
    </source>
</evidence>
<feature type="compositionally biased region" description="Basic and acidic residues" evidence="1">
    <location>
        <begin position="1"/>
        <end position="10"/>
    </location>
</feature>
<dbReference type="AlphaFoldDB" id="A0AAV7I0C1"/>
<sequence>MTFTRREARPHTHIYSRHPPCPQEVSLTRTSEIDHVALAVVGYSPALASRSSLLLSGIKVTATSGPNLLPRQSGTSSFPSLVSSFVT</sequence>
<proteinExistence type="predicted"/>
<feature type="region of interest" description="Disordered" evidence="1">
    <location>
        <begin position="1"/>
        <end position="23"/>
    </location>
</feature>
<dbReference type="Proteomes" id="UP000826195">
    <property type="component" value="Unassembled WGS sequence"/>
</dbReference>
<evidence type="ECO:0000313" key="3">
    <source>
        <dbReference type="Proteomes" id="UP000826195"/>
    </source>
</evidence>
<organism evidence="2 3">
    <name type="scientific">Cotesia glomerata</name>
    <name type="common">Lepidopteran parasitic wasp</name>
    <name type="synonym">Apanteles glomeratus</name>
    <dbReference type="NCBI Taxonomy" id="32391"/>
    <lineage>
        <taxon>Eukaryota</taxon>
        <taxon>Metazoa</taxon>
        <taxon>Ecdysozoa</taxon>
        <taxon>Arthropoda</taxon>
        <taxon>Hexapoda</taxon>
        <taxon>Insecta</taxon>
        <taxon>Pterygota</taxon>
        <taxon>Neoptera</taxon>
        <taxon>Endopterygota</taxon>
        <taxon>Hymenoptera</taxon>
        <taxon>Apocrita</taxon>
        <taxon>Ichneumonoidea</taxon>
        <taxon>Braconidae</taxon>
        <taxon>Microgastrinae</taxon>
        <taxon>Cotesia</taxon>
    </lineage>
</organism>
<feature type="region of interest" description="Disordered" evidence="1">
    <location>
        <begin position="65"/>
        <end position="87"/>
    </location>
</feature>
<name>A0AAV7I0C1_COTGL</name>
<evidence type="ECO:0000256" key="1">
    <source>
        <dbReference type="SAM" id="MobiDB-lite"/>
    </source>
</evidence>